<dbReference type="STRING" id="237610.BJP27_21685"/>
<evidence type="ECO:0000256" key="1">
    <source>
        <dbReference type="SAM" id="SignalP"/>
    </source>
</evidence>
<proteinExistence type="predicted"/>
<dbReference type="PANTHER" id="PTHR38731:SF1">
    <property type="entry name" value="FECR PROTEIN DOMAIN-CONTAINING PROTEIN"/>
    <property type="match status" value="1"/>
</dbReference>
<dbReference type="Proteomes" id="UP000189310">
    <property type="component" value="Unassembled WGS sequence"/>
</dbReference>
<feature type="signal peptide" evidence="1">
    <location>
        <begin position="1"/>
        <end position="23"/>
    </location>
</feature>
<feature type="chain" id="PRO_5009842758" evidence="1">
    <location>
        <begin position="24"/>
        <end position="149"/>
    </location>
</feature>
<accession>A0A1G5P4N7</accession>
<comment type="caution">
    <text evidence="4">The sequence shown here is derived from an EMBL/GenBank/DDBJ whole genome shotgun (WGS) entry which is preliminary data.</text>
</comment>
<organism evidence="4 5">
    <name type="scientific">Pseudomonas oryzihabitans</name>
    <dbReference type="NCBI Taxonomy" id="47885"/>
    <lineage>
        <taxon>Bacteria</taxon>
        <taxon>Pseudomonadati</taxon>
        <taxon>Pseudomonadota</taxon>
        <taxon>Gammaproteobacteria</taxon>
        <taxon>Pseudomonadales</taxon>
        <taxon>Pseudomonadaceae</taxon>
        <taxon>Pseudomonas</taxon>
    </lineage>
</organism>
<dbReference type="eggNOG" id="COG4254">
    <property type="taxonomic scope" value="Bacteria"/>
</dbReference>
<dbReference type="PANTHER" id="PTHR38731">
    <property type="entry name" value="LIPL45-RELATED LIPOPROTEIN-RELATED"/>
    <property type="match status" value="1"/>
</dbReference>
<name>A0A1G5P4N7_9PSED</name>
<evidence type="ECO:0000259" key="2">
    <source>
        <dbReference type="Pfam" id="PF04773"/>
    </source>
</evidence>
<reference evidence="4" key="1">
    <citation type="submission" date="2016-10" db="EMBL/GenBank/DDBJ databases">
        <authorList>
            <person name="Varghese N."/>
            <person name="Submissions S."/>
        </authorList>
    </citation>
    <scope>NUCLEOTIDE SEQUENCE</scope>
    <source>
        <strain evidence="4">DSM 15758</strain>
    </source>
</reference>
<evidence type="ECO:0000313" key="5">
    <source>
        <dbReference type="Proteomes" id="UP000183046"/>
    </source>
</evidence>
<dbReference type="InterPro" id="IPR006860">
    <property type="entry name" value="FecR"/>
</dbReference>
<evidence type="ECO:0000313" key="6">
    <source>
        <dbReference type="Proteomes" id="UP000189310"/>
    </source>
</evidence>
<keyword evidence="6" id="KW-1185">Reference proteome</keyword>
<reference evidence="3 6" key="3">
    <citation type="submission" date="2017-01" db="EMBL/GenBank/DDBJ databases">
        <title>Pseudomonas psychrotolerans genome sequencing and assembly.</title>
        <authorList>
            <person name="Vyas B."/>
            <person name="Mayilraj S."/>
        </authorList>
    </citation>
    <scope>NUCLEOTIDE SEQUENCE [LARGE SCALE GENOMIC DNA]</scope>
    <source>
        <strain evidence="3 6">SDS18</strain>
    </source>
</reference>
<evidence type="ECO:0000313" key="4">
    <source>
        <dbReference type="EMBL" id="SCZ44513.1"/>
    </source>
</evidence>
<dbReference type="EMBL" id="FMWB01000009">
    <property type="protein sequence ID" value="SCZ44513.1"/>
    <property type="molecule type" value="Genomic_DNA"/>
</dbReference>
<dbReference type="RefSeq" id="WP_007159271.1">
    <property type="nucleotide sequence ID" value="NZ_CP044074.1"/>
</dbReference>
<gene>
    <name evidence="3" type="ORF">BVL52_12625</name>
    <name evidence="4" type="ORF">SAMN05216279_109158</name>
</gene>
<sequence>MKTTLFALALLGLQLLGSPQVTAAEEEHVALIKSVSGSVKVLRQTASLDAQAGTTLQVADRLQAGPDATAAIVFLDGTLLTLGNGADVQLRDYLFEPKSSRYGFSLYLTKGSAIYSSGKIGKVAPDTVKIETPTATIGVRGTRFLVQAQ</sequence>
<dbReference type="AlphaFoldDB" id="A0A1G5P4N7"/>
<reference evidence="5" key="2">
    <citation type="submission" date="2016-10" db="EMBL/GenBank/DDBJ databases">
        <authorList>
            <person name="de Groot N.N."/>
        </authorList>
    </citation>
    <scope>NUCLEOTIDE SEQUENCE [LARGE SCALE GENOMIC DNA]</scope>
    <source>
        <strain evidence="5">DSM 15758</strain>
    </source>
</reference>
<feature type="domain" description="FecR protein" evidence="2">
    <location>
        <begin position="60"/>
        <end position="147"/>
    </location>
</feature>
<dbReference type="Pfam" id="PF04773">
    <property type="entry name" value="FecR"/>
    <property type="match status" value="1"/>
</dbReference>
<protein>
    <submittedName>
        <fullName evidence="4">FecR family protein</fullName>
    </submittedName>
</protein>
<dbReference type="GeneID" id="57559899"/>
<dbReference type="Proteomes" id="UP000183046">
    <property type="component" value="Unassembled WGS sequence"/>
</dbReference>
<keyword evidence="1" id="KW-0732">Signal</keyword>
<evidence type="ECO:0000313" key="3">
    <source>
        <dbReference type="EMBL" id="ONN70832.1"/>
    </source>
</evidence>
<dbReference type="EMBL" id="MTLN01000007">
    <property type="protein sequence ID" value="ONN70832.1"/>
    <property type="molecule type" value="Genomic_DNA"/>
</dbReference>